<keyword evidence="6" id="KW-0093">Biotin biosynthesis</keyword>
<dbReference type="GO" id="GO:0030170">
    <property type="term" value="F:pyridoxal phosphate binding"/>
    <property type="evidence" value="ECO:0007669"/>
    <property type="project" value="InterPro"/>
</dbReference>
<dbReference type="GO" id="GO:0009102">
    <property type="term" value="P:biotin biosynthetic process"/>
    <property type="evidence" value="ECO:0007669"/>
    <property type="project" value="UniProtKB-UniRule"/>
</dbReference>
<dbReference type="InterPro" id="IPR015422">
    <property type="entry name" value="PyrdxlP-dep_Trfase_small"/>
</dbReference>
<dbReference type="NCBIfam" id="TIGR00858">
    <property type="entry name" value="bioF"/>
    <property type="match status" value="1"/>
</dbReference>
<comment type="cofactor">
    <cofactor evidence="1 9 10">
        <name>pyridoxal 5'-phosphate</name>
        <dbReference type="ChEBI" id="CHEBI:597326"/>
    </cofactor>
</comment>
<feature type="modified residue" description="N6-(pyridoxal phosphate)lysine" evidence="9">
    <location>
        <position position="239"/>
    </location>
</feature>
<reference evidence="12" key="1">
    <citation type="submission" date="2021-04" db="EMBL/GenBank/DDBJ databases">
        <title>The complete genome sequence of Caulobacter sp. S6.</title>
        <authorList>
            <person name="Tang Y."/>
            <person name="Ouyang W."/>
            <person name="Liu Q."/>
            <person name="Huang B."/>
            <person name="Guo Z."/>
            <person name="Lei P."/>
        </authorList>
    </citation>
    <scope>NUCLEOTIDE SEQUENCE</scope>
    <source>
        <strain evidence="12">S6</strain>
    </source>
</reference>
<evidence type="ECO:0000256" key="2">
    <source>
        <dbReference type="ARBA" id="ARBA00004746"/>
    </source>
</evidence>
<protein>
    <recommendedName>
        <fullName evidence="10">8-amino-7-ketopelargonate synthase</fullName>
        <ecNumber evidence="10">2.3.1.47</ecNumber>
    </recommendedName>
</protein>
<comment type="subunit">
    <text evidence="4 10">Homodimer.</text>
</comment>
<evidence type="ECO:0000256" key="1">
    <source>
        <dbReference type="ARBA" id="ARBA00001933"/>
    </source>
</evidence>
<evidence type="ECO:0000313" key="12">
    <source>
        <dbReference type="EMBL" id="QUD87447.1"/>
    </source>
</evidence>
<dbReference type="InterPro" id="IPR015424">
    <property type="entry name" value="PyrdxlP-dep_Trfase"/>
</dbReference>
<sequence>MDSLTAFAEAKLEALDAQALRRRLAPTRRLDGLWVERGGRRLLSFSCNDYLNLSHHPAVKAAAVAAIEVHGAGAGASRLVTGDHPLLAELEARLARLKRTEAACLFGSGYLANTGLIPTLAGEGDLVLVDELAHACIWAGAQLSGARVVPFRHNDIGELERLLAELRAAHRRCLVATDGVFSMDGDLAPLDRLSEVCQAHDAWLLSDDAHGIGVLAEGRGSAALFPGATIPLQMGTLSKAIGSYGAYVCASRAVVDLLKTRARTLVYSTAPPPAAIAAALAALDLIEADSELTARPLSRARVFTQALGLPRAESPIVPVIIGGAEEALAASRALEGQGRLVVAIRPPTVPARTAPLRVAFTAGHSEADVLALAAAVRPLLRKEAA</sequence>
<comment type="function">
    <text evidence="10">Catalyzes the decarboxylative condensation of pimeloyl-[acyl-carrier protein] and L-alanine to produce 8-amino-7-oxononanoate (AON), [acyl-carrier protein], and carbon dioxide.</text>
</comment>
<dbReference type="InterPro" id="IPR015421">
    <property type="entry name" value="PyrdxlP-dep_Trfase_major"/>
</dbReference>
<organism evidence="12 13">
    <name type="scientific">Phenylobacterium montanum</name>
    <dbReference type="NCBI Taxonomy" id="2823693"/>
    <lineage>
        <taxon>Bacteria</taxon>
        <taxon>Pseudomonadati</taxon>
        <taxon>Pseudomonadota</taxon>
        <taxon>Alphaproteobacteria</taxon>
        <taxon>Caulobacterales</taxon>
        <taxon>Caulobacteraceae</taxon>
        <taxon>Phenylobacterium</taxon>
    </lineage>
</organism>
<evidence type="ECO:0000256" key="8">
    <source>
        <dbReference type="ARBA" id="ARBA00047715"/>
    </source>
</evidence>
<dbReference type="KEGG" id="caul:KCG34_20705"/>
<name>A0A975FYZ9_9CAUL</name>
<dbReference type="Gene3D" id="3.90.1150.10">
    <property type="entry name" value="Aspartate Aminotransferase, domain 1"/>
    <property type="match status" value="1"/>
</dbReference>
<comment type="catalytic activity">
    <reaction evidence="8 10">
        <text>6-carboxyhexanoyl-[ACP] + L-alanine + H(+) = (8S)-8-amino-7-oxononanoate + holo-[ACP] + CO2</text>
        <dbReference type="Rhea" id="RHEA:42288"/>
        <dbReference type="Rhea" id="RHEA-COMP:9685"/>
        <dbReference type="Rhea" id="RHEA-COMP:9955"/>
        <dbReference type="ChEBI" id="CHEBI:15378"/>
        <dbReference type="ChEBI" id="CHEBI:16526"/>
        <dbReference type="ChEBI" id="CHEBI:57972"/>
        <dbReference type="ChEBI" id="CHEBI:64479"/>
        <dbReference type="ChEBI" id="CHEBI:78846"/>
        <dbReference type="ChEBI" id="CHEBI:149468"/>
        <dbReference type="EC" id="2.3.1.47"/>
    </reaction>
</comment>
<evidence type="ECO:0000313" key="13">
    <source>
        <dbReference type="Proteomes" id="UP000676409"/>
    </source>
</evidence>
<dbReference type="EMBL" id="CP073078">
    <property type="protein sequence ID" value="QUD87447.1"/>
    <property type="molecule type" value="Genomic_DNA"/>
</dbReference>
<dbReference type="AlphaFoldDB" id="A0A975FYZ9"/>
<gene>
    <name evidence="12" type="primary">bioF</name>
    <name evidence="12" type="ORF">KCG34_20705</name>
</gene>
<keyword evidence="5 10" id="KW-0808">Transferase</keyword>
<evidence type="ECO:0000256" key="10">
    <source>
        <dbReference type="RuleBase" id="RU003693"/>
    </source>
</evidence>
<dbReference type="Pfam" id="PF00155">
    <property type="entry name" value="Aminotran_1_2"/>
    <property type="match status" value="1"/>
</dbReference>
<dbReference type="InterPro" id="IPR001917">
    <property type="entry name" value="Aminotrans_II_pyridoxalP_BS"/>
</dbReference>
<dbReference type="InterPro" id="IPR004839">
    <property type="entry name" value="Aminotransferase_I/II_large"/>
</dbReference>
<dbReference type="GO" id="GO:0008710">
    <property type="term" value="F:8-amino-7-oxononanoate synthase activity"/>
    <property type="evidence" value="ECO:0007669"/>
    <property type="project" value="UniProtKB-UniRule"/>
</dbReference>
<dbReference type="PANTHER" id="PTHR13693">
    <property type="entry name" value="CLASS II AMINOTRANSFERASE/8-AMINO-7-OXONONANOATE SYNTHASE"/>
    <property type="match status" value="1"/>
</dbReference>
<dbReference type="Proteomes" id="UP000676409">
    <property type="component" value="Chromosome"/>
</dbReference>
<comment type="similarity">
    <text evidence="3 10">Belongs to the class-II pyridoxal-phosphate-dependent aminotransferase family. BioF subfamily.</text>
</comment>
<dbReference type="PANTHER" id="PTHR13693:SF100">
    <property type="entry name" value="8-AMINO-7-OXONONANOATE SYNTHASE"/>
    <property type="match status" value="1"/>
</dbReference>
<evidence type="ECO:0000256" key="9">
    <source>
        <dbReference type="PIRSR" id="PIRSR604723-51"/>
    </source>
</evidence>
<dbReference type="RefSeq" id="WP_211937499.1">
    <property type="nucleotide sequence ID" value="NZ_CP073078.1"/>
</dbReference>
<proteinExistence type="inferred from homology"/>
<comment type="pathway">
    <text evidence="2 10">Cofactor biosynthesis; biotin biosynthesis.</text>
</comment>
<dbReference type="InterPro" id="IPR004723">
    <property type="entry name" value="AONS_Archaea/Proteobacteria"/>
</dbReference>
<dbReference type="InterPro" id="IPR050087">
    <property type="entry name" value="AON_synthase_class-II"/>
</dbReference>
<dbReference type="Gene3D" id="3.40.640.10">
    <property type="entry name" value="Type I PLP-dependent aspartate aminotransferase-like (Major domain)"/>
    <property type="match status" value="1"/>
</dbReference>
<dbReference type="EC" id="2.3.1.47" evidence="10"/>
<accession>A0A975FYZ9</accession>
<dbReference type="PROSITE" id="PS00599">
    <property type="entry name" value="AA_TRANSFER_CLASS_2"/>
    <property type="match status" value="1"/>
</dbReference>
<evidence type="ECO:0000256" key="6">
    <source>
        <dbReference type="ARBA" id="ARBA00022756"/>
    </source>
</evidence>
<evidence type="ECO:0000256" key="7">
    <source>
        <dbReference type="ARBA" id="ARBA00022898"/>
    </source>
</evidence>
<evidence type="ECO:0000256" key="3">
    <source>
        <dbReference type="ARBA" id="ARBA00010008"/>
    </source>
</evidence>
<keyword evidence="12" id="KW-0012">Acyltransferase</keyword>
<evidence type="ECO:0000259" key="11">
    <source>
        <dbReference type="Pfam" id="PF00155"/>
    </source>
</evidence>
<dbReference type="SUPFAM" id="SSF53383">
    <property type="entry name" value="PLP-dependent transferases"/>
    <property type="match status" value="1"/>
</dbReference>
<keyword evidence="7 9" id="KW-0663">Pyridoxal phosphate</keyword>
<keyword evidence="13" id="KW-1185">Reference proteome</keyword>
<evidence type="ECO:0000256" key="4">
    <source>
        <dbReference type="ARBA" id="ARBA00011738"/>
    </source>
</evidence>
<feature type="domain" description="Aminotransferase class I/classII large" evidence="11">
    <location>
        <begin position="42"/>
        <end position="375"/>
    </location>
</feature>
<evidence type="ECO:0000256" key="5">
    <source>
        <dbReference type="ARBA" id="ARBA00022679"/>
    </source>
</evidence>